<dbReference type="GO" id="GO:0016616">
    <property type="term" value="F:oxidoreductase activity, acting on the CH-OH group of donors, NAD or NADP as acceptor"/>
    <property type="evidence" value="ECO:0007669"/>
    <property type="project" value="TreeGrafter"/>
</dbReference>
<dbReference type="Gene3D" id="3.30.70.100">
    <property type="match status" value="1"/>
</dbReference>
<name>A0AA52EFL5_9PROT</name>
<dbReference type="EMBL" id="CP123872">
    <property type="protein sequence ID" value="WND03886.1"/>
    <property type="molecule type" value="Genomic_DNA"/>
</dbReference>
<protein>
    <submittedName>
        <fullName evidence="3">SDR family oxidoreductase</fullName>
    </submittedName>
</protein>
<keyword evidence="4" id="KW-1185">Reference proteome</keyword>
<organism evidence="3 4">
    <name type="scientific">Temperatibacter marinus</name>
    <dbReference type="NCBI Taxonomy" id="1456591"/>
    <lineage>
        <taxon>Bacteria</taxon>
        <taxon>Pseudomonadati</taxon>
        <taxon>Pseudomonadota</taxon>
        <taxon>Alphaproteobacteria</taxon>
        <taxon>Kordiimonadales</taxon>
        <taxon>Temperatibacteraceae</taxon>
        <taxon>Temperatibacter</taxon>
    </lineage>
</organism>
<evidence type="ECO:0000313" key="3">
    <source>
        <dbReference type="EMBL" id="WND03886.1"/>
    </source>
</evidence>
<dbReference type="Gene3D" id="3.40.50.720">
    <property type="entry name" value="NAD(P)-binding Rossmann-like Domain"/>
    <property type="match status" value="1"/>
</dbReference>
<dbReference type="InterPro" id="IPR002347">
    <property type="entry name" value="SDR_fam"/>
</dbReference>
<accession>A0AA52EFL5</accession>
<dbReference type="FunFam" id="3.40.50.720:FF:000084">
    <property type="entry name" value="Short-chain dehydrogenase reductase"/>
    <property type="match status" value="1"/>
</dbReference>
<comment type="similarity">
    <text evidence="1">Belongs to the short-chain dehydrogenases/reductases (SDR) family.</text>
</comment>
<proteinExistence type="inferred from homology"/>
<sequence length="384" mass="41075">MSTLVVLFNLKEGADVAQYEKWAETTDLAIVRKLSSIEAFRLFKSEGLLMSEDTPPYAYVELIDVKDMEQFGADVGTDVMQKVAGEFQEFADNPMFILTSELFPAAPKRPLEGKVAVITGSGREAGLGVAIAKRLAEEGASIVISDLGQSQDEATPDRMIGSTSEMQEIADSIRALGVEVSTCPCDVRDKGQVEALAQHAVDTHGSLDIWVNNAGIGYIMKPMEEISEEDWRAVIDVNLSGAFFGVQAAAQAMKAQGSGGRIINIASQAAKSGFPFAQAYCSSKHGLVGLARSAAIELGSHAITVNNVCPNHVTTGLGAWQNEYFAEKLGKTLEQYKKDMADRIPLGRPGLASDTANAVAFLCSDQAQYITAESMNVSGGEEPH</sequence>
<evidence type="ECO:0000256" key="2">
    <source>
        <dbReference type="ARBA" id="ARBA00023002"/>
    </source>
</evidence>
<dbReference type="KEGG" id="tmk:QGN29_05810"/>
<gene>
    <name evidence="3" type="ORF">QGN29_05810</name>
</gene>
<keyword evidence="2" id="KW-0560">Oxidoreductase</keyword>
<dbReference type="SUPFAM" id="SSF54909">
    <property type="entry name" value="Dimeric alpha+beta barrel"/>
    <property type="match status" value="1"/>
</dbReference>
<dbReference type="Proteomes" id="UP001268683">
    <property type="component" value="Chromosome"/>
</dbReference>
<dbReference type="Pfam" id="PF11639">
    <property type="entry name" value="HapK"/>
    <property type="match status" value="1"/>
</dbReference>
<dbReference type="InterPro" id="IPR021667">
    <property type="entry name" value="HapK"/>
</dbReference>
<dbReference type="PANTHER" id="PTHR42760">
    <property type="entry name" value="SHORT-CHAIN DEHYDROGENASES/REDUCTASES FAMILY MEMBER"/>
    <property type="match status" value="1"/>
</dbReference>
<dbReference type="PANTHER" id="PTHR42760:SF133">
    <property type="entry name" value="3-OXOACYL-[ACYL-CARRIER-PROTEIN] REDUCTASE"/>
    <property type="match status" value="1"/>
</dbReference>
<dbReference type="PRINTS" id="PR00080">
    <property type="entry name" value="SDRFAMILY"/>
</dbReference>
<reference evidence="3" key="1">
    <citation type="submission" date="2023-04" db="EMBL/GenBank/DDBJ databases">
        <title>Complete genome sequence of Temperatibacter marinus.</title>
        <authorList>
            <person name="Rong J.-C."/>
            <person name="Yi M.-L."/>
            <person name="Zhao Q."/>
        </authorList>
    </citation>
    <scope>NUCLEOTIDE SEQUENCE</scope>
    <source>
        <strain evidence="3">NBRC 110045</strain>
    </source>
</reference>
<dbReference type="InterPro" id="IPR020904">
    <property type="entry name" value="Sc_DH/Rdtase_CS"/>
</dbReference>
<dbReference type="InterPro" id="IPR036291">
    <property type="entry name" value="NAD(P)-bd_dom_sf"/>
</dbReference>
<dbReference type="Pfam" id="PF13561">
    <property type="entry name" value="adh_short_C2"/>
    <property type="match status" value="1"/>
</dbReference>
<dbReference type="PRINTS" id="PR00081">
    <property type="entry name" value="GDHRDH"/>
</dbReference>
<dbReference type="PROSITE" id="PS00061">
    <property type="entry name" value="ADH_SHORT"/>
    <property type="match status" value="1"/>
</dbReference>
<dbReference type="SUPFAM" id="SSF51735">
    <property type="entry name" value="NAD(P)-binding Rossmann-fold domains"/>
    <property type="match status" value="1"/>
</dbReference>
<evidence type="ECO:0000256" key="1">
    <source>
        <dbReference type="ARBA" id="ARBA00006484"/>
    </source>
</evidence>
<dbReference type="InterPro" id="IPR011008">
    <property type="entry name" value="Dimeric_a/b-barrel"/>
</dbReference>
<evidence type="ECO:0000313" key="4">
    <source>
        <dbReference type="Proteomes" id="UP001268683"/>
    </source>
</evidence>
<dbReference type="AlphaFoldDB" id="A0AA52EFL5"/>